<dbReference type="Proteomes" id="UP001190700">
    <property type="component" value="Unassembled WGS sequence"/>
</dbReference>
<dbReference type="Gene3D" id="3.30.920.20">
    <property type="entry name" value="Gas2-like domain"/>
    <property type="match status" value="1"/>
</dbReference>
<evidence type="ECO:0000256" key="1">
    <source>
        <dbReference type="SAM" id="MobiDB-lite"/>
    </source>
</evidence>
<feature type="compositionally biased region" description="Polar residues" evidence="1">
    <location>
        <begin position="74"/>
        <end position="85"/>
    </location>
</feature>
<accession>A0AAE0LD28</accession>
<gene>
    <name evidence="2" type="ORF">CYMTET_11530</name>
</gene>
<dbReference type="SUPFAM" id="SSF143575">
    <property type="entry name" value="GAS2 domain-like"/>
    <property type="match status" value="1"/>
</dbReference>
<dbReference type="EMBL" id="LGRX02004319">
    <property type="protein sequence ID" value="KAK3280637.1"/>
    <property type="molecule type" value="Genomic_DNA"/>
</dbReference>
<sequence>MTAPSSSAPAPGPLPPPDFDPASQNARLTDSAAGSCATSTVDPAGDSASTWAEAPAGPERGRRSGGFVAEQVATLGSSIAKPSTNGSRSQRGRGKRKGGGDGKPAAPGDKTKLIGSNHMTTVEGLTSQMIADLARLKGREEVQTLMGALKRVERGVYMLDNNIIHIRGGRLTIRVGGGFMTLSEYMLSKCATRINGEPGTGEL</sequence>
<feature type="region of interest" description="Disordered" evidence="1">
    <location>
        <begin position="1"/>
        <end position="113"/>
    </location>
</feature>
<evidence type="ECO:0008006" key="4">
    <source>
        <dbReference type="Google" id="ProtNLM"/>
    </source>
</evidence>
<dbReference type="AlphaFoldDB" id="A0AAE0LD28"/>
<comment type="caution">
    <text evidence="2">The sequence shown here is derived from an EMBL/GenBank/DDBJ whole genome shotgun (WGS) entry which is preliminary data.</text>
</comment>
<organism evidence="2 3">
    <name type="scientific">Cymbomonas tetramitiformis</name>
    <dbReference type="NCBI Taxonomy" id="36881"/>
    <lineage>
        <taxon>Eukaryota</taxon>
        <taxon>Viridiplantae</taxon>
        <taxon>Chlorophyta</taxon>
        <taxon>Pyramimonadophyceae</taxon>
        <taxon>Pyramimonadales</taxon>
        <taxon>Pyramimonadaceae</taxon>
        <taxon>Cymbomonas</taxon>
    </lineage>
</organism>
<dbReference type="GO" id="GO:0008017">
    <property type="term" value="F:microtubule binding"/>
    <property type="evidence" value="ECO:0007669"/>
    <property type="project" value="InterPro"/>
</dbReference>
<feature type="compositionally biased region" description="Pro residues" evidence="1">
    <location>
        <begin position="10"/>
        <end position="19"/>
    </location>
</feature>
<reference evidence="2 3" key="1">
    <citation type="journal article" date="2015" name="Genome Biol. Evol.">
        <title>Comparative Genomics of a Bacterivorous Green Alga Reveals Evolutionary Causalities and Consequences of Phago-Mixotrophic Mode of Nutrition.</title>
        <authorList>
            <person name="Burns J.A."/>
            <person name="Paasch A."/>
            <person name="Narechania A."/>
            <person name="Kim E."/>
        </authorList>
    </citation>
    <scope>NUCLEOTIDE SEQUENCE [LARGE SCALE GENOMIC DNA]</scope>
    <source>
        <strain evidence="2 3">PLY_AMNH</strain>
    </source>
</reference>
<name>A0AAE0LD28_9CHLO</name>
<evidence type="ECO:0000313" key="3">
    <source>
        <dbReference type="Proteomes" id="UP001190700"/>
    </source>
</evidence>
<keyword evidence="3" id="KW-1185">Reference proteome</keyword>
<evidence type="ECO:0000313" key="2">
    <source>
        <dbReference type="EMBL" id="KAK3280637.1"/>
    </source>
</evidence>
<proteinExistence type="predicted"/>
<protein>
    <recommendedName>
        <fullName evidence="4">GAR domain-containing protein</fullName>
    </recommendedName>
</protein>
<dbReference type="InterPro" id="IPR036534">
    <property type="entry name" value="GAR_dom_sf"/>
</dbReference>